<evidence type="ECO:0000313" key="4">
    <source>
        <dbReference type="EMBL" id="NMF05849.1"/>
    </source>
</evidence>
<dbReference type="Proteomes" id="UP000821656">
    <property type="component" value="Unassembled WGS sequence"/>
</dbReference>
<dbReference type="Proteomes" id="UP000031866">
    <property type="component" value="Chromosome"/>
</dbReference>
<evidence type="ECO:0000313" key="7">
    <source>
        <dbReference type="EMBL" id="OOM63558.1"/>
    </source>
</evidence>
<dbReference type="EMBL" id="JABAGV010000001">
    <property type="protein sequence ID" value="MBC2473278.1"/>
    <property type="molecule type" value="Genomic_DNA"/>
</dbReference>
<dbReference type="OrthoDB" id="1911147at2"/>
<reference evidence="2" key="10">
    <citation type="journal article" date="2022" name="Nat. Biotechnol.">
        <title>Carbon-negative production of acetone and isopropanol by gas fermentation at industrial pilot scale.</title>
        <authorList>
            <person name="Liew F.E."/>
            <person name="Nogle R."/>
            <person name="Abdalla T."/>
            <person name="Rasor B.J."/>
            <person name="Canter C."/>
            <person name="Jensen R.O."/>
            <person name="Wang L."/>
            <person name="Strutz J."/>
            <person name="Chirania P."/>
            <person name="De Tissera S."/>
            <person name="Mueller A.P."/>
            <person name="Ruan Z."/>
            <person name="Gao A."/>
            <person name="Tran L."/>
            <person name="Engle N.L."/>
            <person name="Bromley J.C."/>
            <person name="Daniell J."/>
            <person name="Conrado R."/>
            <person name="Tschaplinski T.J."/>
            <person name="Giannone R.J."/>
            <person name="Hettich R.L."/>
            <person name="Karim A.S."/>
            <person name="Simpson S.D."/>
            <person name="Brown S.D."/>
            <person name="Leang C."/>
            <person name="Jewett M.C."/>
            <person name="Kopke M."/>
        </authorList>
    </citation>
    <scope>NUCLEOTIDE SEQUENCE</scope>
    <source>
        <strain evidence="2">DJ015</strain>
        <strain evidence="5">DJ080</strain>
    </source>
</reference>
<organism evidence="1 9">
    <name type="scientific">Clostridium beijerinckii</name>
    <name type="common">Clostridium MP</name>
    <dbReference type="NCBI Taxonomy" id="1520"/>
    <lineage>
        <taxon>Bacteria</taxon>
        <taxon>Bacillati</taxon>
        <taxon>Bacillota</taxon>
        <taxon>Clostridia</taxon>
        <taxon>Eubacteriales</taxon>
        <taxon>Clostridiaceae</taxon>
        <taxon>Clostridium</taxon>
    </lineage>
</organism>
<evidence type="ECO:0000313" key="10">
    <source>
        <dbReference type="Proteomes" id="UP000190959"/>
    </source>
</evidence>
<reference evidence="6" key="7">
    <citation type="submission" date="2020-05" db="EMBL/GenBank/DDBJ databases">
        <title>Genomic insights into acetone-butanol-ethanol (ABE) fermentation by sequencing solventogenic clostridia strains.</title>
        <authorList>
            <person name="Brown S."/>
        </authorList>
    </citation>
    <scope>NUCLEOTIDE SEQUENCE</scope>
    <source>
        <strain evidence="6">DJ126</strain>
    </source>
</reference>
<dbReference type="KEGG" id="cbei:LF65_05238"/>
<dbReference type="Proteomes" id="UP000631418">
    <property type="component" value="Unassembled WGS sequence"/>
</dbReference>
<evidence type="ECO:0000313" key="12">
    <source>
        <dbReference type="Proteomes" id="UP000587880"/>
    </source>
</evidence>
<reference evidence="4 12" key="6">
    <citation type="submission" date="2020-04" db="EMBL/GenBank/DDBJ databases">
        <authorList>
            <person name="Hitch T.C.A."/>
            <person name="Wylensek D."/>
            <person name="Clavel T."/>
        </authorList>
    </citation>
    <scope>NUCLEOTIDE SEQUENCE [LARGE SCALE GENOMIC DNA]</scope>
    <source>
        <strain evidence="4 12">WB01_NA02</strain>
    </source>
</reference>
<dbReference type="EMBL" id="CP010086">
    <property type="protein sequence ID" value="AJH01763.1"/>
    <property type="molecule type" value="Genomic_DNA"/>
</dbReference>
<protein>
    <submittedName>
        <fullName evidence="1">Uncharacterized protein</fullName>
    </submittedName>
</protein>
<dbReference type="Proteomes" id="UP000587880">
    <property type="component" value="Unassembled WGS sequence"/>
</dbReference>
<reference evidence="1" key="2">
    <citation type="submission" date="2016-02" db="EMBL/GenBank/DDBJ databases">
        <title>Genome sequence of Clostridium beijerinckii strain 59B.</title>
        <authorList>
            <person name="Little G.T."/>
            <person name="Minton N.P."/>
        </authorList>
    </citation>
    <scope>NUCLEOTIDE SEQUENCE</scope>
    <source>
        <strain evidence="1">NCIMB 14988</strain>
    </source>
</reference>
<reference evidence="3" key="9">
    <citation type="submission" date="2020-11" db="EMBL/GenBank/DDBJ databases">
        <authorList>
            <person name="Thieme N."/>
            <person name="Liebl W."/>
            <person name="Zverlov V."/>
        </authorList>
    </citation>
    <scope>NUCLEOTIDE SEQUENCE</scope>
    <source>
        <strain evidence="3">NT08</strain>
    </source>
</reference>
<dbReference type="Proteomes" id="UP001193748">
    <property type="component" value="Unassembled WGS sequence"/>
</dbReference>
<dbReference type="EMBL" id="JABAGD010000024">
    <property type="protein sequence ID" value="NMF05849.1"/>
    <property type="molecule type" value="Genomic_DNA"/>
</dbReference>
<dbReference type="EMBL" id="LZZI01000011">
    <property type="protein sequence ID" value="OOM63558.1"/>
    <property type="molecule type" value="Genomic_DNA"/>
</dbReference>
<evidence type="ECO:0000313" key="6">
    <source>
        <dbReference type="EMBL" id="NRV09417.1"/>
    </source>
</evidence>
<evidence type="ECO:0000313" key="5">
    <source>
        <dbReference type="EMBL" id="NRT90847.1"/>
    </source>
</evidence>
<dbReference type="RefSeq" id="WP_012060854.1">
    <property type="nucleotide sequence ID" value="NZ_BKAK01000034.1"/>
</dbReference>
<evidence type="ECO:0000313" key="11">
    <source>
        <dbReference type="Proteomes" id="UP000190973"/>
    </source>
</evidence>
<reference evidence="5" key="8">
    <citation type="submission" date="2020-05" db="EMBL/GenBank/DDBJ databases">
        <authorList>
            <person name="Brown S."/>
            <person name="Huntemann M."/>
            <person name="Clum A."/>
            <person name="Spunde A."/>
            <person name="Palaniappan K."/>
            <person name="Ritter S."/>
            <person name="Mikhailova N."/>
            <person name="Chen I.-M."/>
            <person name="Stamatis D."/>
            <person name="Reddy T."/>
            <person name="O'Malley R."/>
            <person name="Daum C."/>
            <person name="Shapiro N."/>
            <person name="Ivanova N."/>
            <person name="Kyrpides N."/>
            <person name="Woyke T."/>
        </authorList>
    </citation>
    <scope>NUCLEOTIDE SEQUENCE</scope>
    <source>
        <strain evidence="5">DJ080</strain>
    </source>
</reference>
<reference evidence="7 11" key="3">
    <citation type="submission" date="2016-05" db="EMBL/GenBank/DDBJ databases">
        <title>Microbial solvent formation.</title>
        <authorList>
            <person name="Poehlein A."/>
            <person name="Montoya Solano J.D."/>
            <person name="Flitsch S."/>
            <person name="Krabben P."/>
            <person name="Duerre P."/>
            <person name="Daniel R."/>
        </authorList>
    </citation>
    <scope>NUCLEOTIDE SEQUENCE [LARGE SCALE GENOMIC DNA]</scope>
    <source>
        <strain evidence="7 11">DSM 53</strain>
    </source>
</reference>
<dbReference type="EMBL" id="JABSWW010000001">
    <property type="protein sequence ID" value="NRT90847.1"/>
    <property type="molecule type" value="Genomic_DNA"/>
</dbReference>
<dbReference type="Proteomes" id="UP000190959">
    <property type="component" value="Unassembled WGS sequence"/>
</dbReference>
<reference evidence="2" key="5">
    <citation type="submission" date="2020-04" db="EMBL/GenBank/DDBJ databases">
        <authorList>
            <person name="Brown S."/>
        </authorList>
    </citation>
    <scope>NUCLEOTIDE SEQUENCE</scope>
    <source>
        <strain evidence="2">DJ015</strain>
    </source>
</reference>
<evidence type="ECO:0000313" key="8">
    <source>
        <dbReference type="EMBL" id="OOP74837.1"/>
    </source>
</evidence>
<evidence type="ECO:0000313" key="9">
    <source>
        <dbReference type="Proteomes" id="UP000031866"/>
    </source>
</evidence>
<dbReference type="AlphaFoldDB" id="A0A0B5QUV7"/>
<dbReference type="Proteomes" id="UP001194098">
    <property type="component" value="Unassembled WGS sequence"/>
</dbReference>
<dbReference type="GeneID" id="66347559"/>
<dbReference type="EMBL" id="JABSXK010000001">
    <property type="protein sequence ID" value="NRV09417.1"/>
    <property type="molecule type" value="Genomic_DNA"/>
</dbReference>
<proteinExistence type="predicted"/>
<sequence length="108" mass="11965">MSNCNYCDPGFESPGANTLGANCNEPISDLTLSTMVVGNQEAVLSRLVTVLLFLYAFTNQNFICHLINTNEKLLCNQMCLTDKLVDNLIDNLNDCKSDLAGCRRHHSH</sequence>
<accession>A0A0B5QUV7</accession>
<reference evidence="8 10" key="4">
    <citation type="submission" date="2017-02" db="EMBL/GenBank/DDBJ databases">
        <title>Genome sequence of Clostridium beijerinckii Br21.</title>
        <authorList>
            <person name="Fonseca B.C."/>
            <person name="Guazzaroni M.E."/>
            <person name="Riano-Pachon D.M."/>
            <person name="Reginatto V."/>
        </authorList>
    </citation>
    <scope>NUCLEOTIDE SEQUENCE [LARGE SCALE GENOMIC DNA]</scope>
    <source>
        <strain evidence="8 10">Br21</strain>
    </source>
</reference>
<gene>
    <name evidence="5" type="ORF">B0H41_004526</name>
    <name evidence="8" type="ORF">CBEIBR21_01325</name>
    <name evidence="7" type="ORF">CLBCK_09690</name>
    <name evidence="6" type="ORF">DFH45_002380</name>
    <name evidence="4" type="ORF">HF849_14050</name>
    <name evidence="2" type="ORF">HGI39_00850</name>
    <name evidence="3" type="ORF">IS491_07750</name>
    <name evidence="1" type="ORF">LF65_05238</name>
</gene>
<dbReference type="Proteomes" id="UP000190973">
    <property type="component" value="Unassembled WGS sequence"/>
</dbReference>
<evidence type="ECO:0000313" key="3">
    <source>
        <dbReference type="EMBL" id="MBF7808545.1"/>
    </source>
</evidence>
<evidence type="ECO:0000313" key="1">
    <source>
        <dbReference type="EMBL" id="AJH01763.1"/>
    </source>
</evidence>
<reference evidence="9" key="1">
    <citation type="submission" date="2014-12" db="EMBL/GenBank/DDBJ databases">
        <title>Genome sequence of Clostridium beijerinckii strain 59B.</title>
        <authorList>
            <person name="Little G.T."/>
            <person name="Minton N.P."/>
        </authorList>
    </citation>
    <scope>NUCLEOTIDE SEQUENCE [LARGE SCALE GENOMIC DNA]</scope>
    <source>
        <strain evidence="9">59B</strain>
    </source>
</reference>
<evidence type="ECO:0000313" key="2">
    <source>
        <dbReference type="EMBL" id="MBC2473278.1"/>
    </source>
</evidence>
<name>A0A0B5QUV7_CLOBE</name>
<dbReference type="EMBL" id="JADOEF010000001">
    <property type="protein sequence ID" value="MBF7808545.1"/>
    <property type="molecule type" value="Genomic_DNA"/>
</dbReference>
<dbReference type="EMBL" id="MWMH01000001">
    <property type="protein sequence ID" value="OOP74837.1"/>
    <property type="molecule type" value="Genomic_DNA"/>
</dbReference>